<dbReference type="PANTHER" id="PTHR30429">
    <property type="entry name" value="D-METHIONINE-BINDING LIPOPROTEIN METQ"/>
    <property type="match status" value="1"/>
</dbReference>
<dbReference type="PANTHER" id="PTHR30429:SF1">
    <property type="entry name" value="D-METHIONINE-BINDING LIPOPROTEIN METQ-RELATED"/>
    <property type="match status" value="1"/>
</dbReference>
<keyword evidence="5" id="KW-0564">Palmitate</keyword>
<dbReference type="InterPro" id="IPR004872">
    <property type="entry name" value="Lipoprotein_NlpA"/>
</dbReference>
<comment type="subcellular location">
    <subcellularLocation>
        <location evidence="1">Membrane</location>
        <topology evidence="1">Lipid-anchor</topology>
    </subcellularLocation>
</comment>
<dbReference type="Gene3D" id="3.40.190.10">
    <property type="entry name" value="Periplasmic binding protein-like II"/>
    <property type="match status" value="2"/>
</dbReference>
<comment type="caution">
    <text evidence="8">The sequence shown here is derived from an EMBL/GenBank/DDBJ whole genome shotgun (WGS) entry which is preliminary data.</text>
</comment>
<feature type="signal peptide" evidence="7">
    <location>
        <begin position="1"/>
        <end position="28"/>
    </location>
</feature>
<evidence type="ECO:0000256" key="1">
    <source>
        <dbReference type="ARBA" id="ARBA00004635"/>
    </source>
</evidence>
<dbReference type="EMBL" id="AYZJ01000085">
    <property type="protein sequence ID" value="KRN18617.1"/>
    <property type="molecule type" value="Genomic_DNA"/>
</dbReference>
<evidence type="ECO:0000256" key="6">
    <source>
        <dbReference type="ARBA" id="ARBA00023288"/>
    </source>
</evidence>
<keyword evidence="4" id="KW-0472">Membrane</keyword>
<dbReference type="PATRIC" id="fig|1423730.4.peg.581"/>
<comment type="similarity">
    <text evidence="2">Belongs to the NlpA lipoprotein family.</text>
</comment>
<dbReference type="RefSeq" id="WP_056989934.1">
    <property type="nucleotide sequence ID" value="NZ_AYZJ01000085.1"/>
</dbReference>
<proteinExistence type="inferred from homology"/>
<dbReference type="STRING" id="1423730.FC75_GL000557"/>
<evidence type="ECO:0000256" key="7">
    <source>
        <dbReference type="SAM" id="SignalP"/>
    </source>
</evidence>
<dbReference type="GO" id="GO:0016020">
    <property type="term" value="C:membrane"/>
    <property type="evidence" value="ECO:0007669"/>
    <property type="project" value="UniProtKB-SubCell"/>
</dbReference>
<dbReference type="SUPFAM" id="SSF53850">
    <property type="entry name" value="Periplasmic binding protein-like II"/>
    <property type="match status" value="1"/>
</dbReference>
<evidence type="ECO:0000256" key="2">
    <source>
        <dbReference type="ARBA" id="ARBA00008973"/>
    </source>
</evidence>
<accession>A0A0R2EQQ0</accession>
<evidence type="ECO:0000313" key="9">
    <source>
        <dbReference type="Proteomes" id="UP000050865"/>
    </source>
</evidence>
<organism evidence="8 9">
    <name type="scientific">Lacticaseibacillus camelliae DSM 22697 = JCM 13995</name>
    <dbReference type="NCBI Taxonomy" id="1423730"/>
    <lineage>
        <taxon>Bacteria</taxon>
        <taxon>Bacillati</taxon>
        <taxon>Bacillota</taxon>
        <taxon>Bacilli</taxon>
        <taxon>Lactobacillales</taxon>
        <taxon>Lactobacillaceae</taxon>
        <taxon>Lacticaseibacillus</taxon>
    </lineage>
</organism>
<keyword evidence="6" id="KW-0449">Lipoprotein</keyword>
<dbReference type="Proteomes" id="UP000050865">
    <property type="component" value="Unassembled WGS sequence"/>
</dbReference>
<feature type="chain" id="PRO_5039169636" evidence="7">
    <location>
        <begin position="29"/>
        <end position="286"/>
    </location>
</feature>
<gene>
    <name evidence="8" type="ORF">FC75_GL000557</name>
</gene>
<dbReference type="Pfam" id="PF03180">
    <property type="entry name" value="Lipoprotein_9"/>
    <property type="match status" value="1"/>
</dbReference>
<keyword evidence="3 7" id="KW-0732">Signal</keyword>
<evidence type="ECO:0000256" key="4">
    <source>
        <dbReference type="ARBA" id="ARBA00023136"/>
    </source>
</evidence>
<evidence type="ECO:0000256" key="3">
    <source>
        <dbReference type="ARBA" id="ARBA00022729"/>
    </source>
</evidence>
<dbReference type="AlphaFoldDB" id="A0A0R2EQQ0"/>
<sequence>MKKWVRPLLVLAAGLTVLLAGCVQQHHAQATGSADKVIKVGSVGSDVAAWQHIAKSQAAKQLGLKIQVQSFSDGVQLNRATQEGEIDVNAFQSWDYFKSFNRTQAKGKRLVALGTTYMEPTGIYSQKIKSLKAIPHGATVGIANNPANESRQLLLLQQAGLIKLKKGFNALGTIKDVTKNPLGLQFKEIDDTTGPRVMKDLDLVLINNTIAFQGGLNVLKDSLYHEKVDKTTKGNVNILATRASQKDNKQYQKLVTLFRKPAIQSWLKQKFDGTKVEVKEPISELE</sequence>
<evidence type="ECO:0000256" key="5">
    <source>
        <dbReference type="ARBA" id="ARBA00023139"/>
    </source>
</evidence>
<dbReference type="PROSITE" id="PS51257">
    <property type="entry name" value="PROKAR_LIPOPROTEIN"/>
    <property type="match status" value="1"/>
</dbReference>
<protein>
    <submittedName>
        <fullName evidence="8">Amino acid ABC transporter substrate binding protein</fullName>
    </submittedName>
</protein>
<name>A0A0R2EQQ0_9LACO</name>
<evidence type="ECO:0000313" key="8">
    <source>
        <dbReference type="EMBL" id="KRN18617.1"/>
    </source>
</evidence>
<keyword evidence="9" id="KW-1185">Reference proteome</keyword>
<reference evidence="8 9" key="1">
    <citation type="journal article" date="2015" name="Genome Announc.">
        <title>Expanding the biotechnology potential of lactobacilli through comparative genomics of 213 strains and associated genera.</title>
        <authorList>
            <person name="Sun Z."/>
            <person name="Harris H.M."/>
            <person name="McCann A."/>
            <person name="Guo C."/>
            <person name="Argimon S."/>
            <person name="Zhang W."/>
            <person name="Yang X."/>
            <person name="Jeffery I.B."/>
            <person name="Cooney J.C."/>
            <person name="Kagawa T.F."/>
            <person name="Liu W."/>
            <person name="Song Y."/>
            <person name="Salvetti E."/>
            <person name="Wrobel A."/>
            <person name="Rasinkangas P."/>
            <person name="Parkhill J."/>
            <person name="Rea M.C."/>
            <person name="O'Sullivan O."/>
            <person name="Ritari J."/>
            <person name="Douillard F.P."/>
            <person name="Paul Ross R."/>
            <person name="Yang R."/>
            <person name="Briner A.E."/>
            <person name="Felis G.E."/>
            <person name="de Vos W.M."/>
            <person name="Barrangou R."/>
            <person name="Klaenhammer T.R."/>
            <person name="Caufield P.W."/>
            <person name="Cui Y."/>
            <person name="Zhang H."/>
            <person name="O'Toole P.W."/>
        </authorList>
    </citation>
    <scope>NUCLEOTIDE SEQUENCE [LARGE SCALE GENOMIC DNA]</scope>
    <source>
        <strain evidence="8 9">DSM 22697</strain>
    </source>
</reference>